<protein>
    <submittedName>
        <fullName evidence="2">Uncharacterized protein</fullName>
    </submittedName>
</protein>
<proteinExistence type="predicted"/>
<sequence>MEFSKSGHKVQCNAAKIKSYDIYLYQRNYLPYHTDNRAGTTEPLEKSWENQERRQHSITHGRRRSLISTLKATVACTLDWVDGASWSTFVEEGEPIDTAGTRSTTLAIRAMTSGAGLSILGGGVSNSSNSG</sequence>
<keyword evidence="3" id="KW-1185">Reference proteome</keyword>
<reference evidence="2" key="1">
    <citation type="journal article" date="2022" name="Int. J. Mol. Sci.">
        <title>Draft Genome of Tanacetum Coccineum: Genomic Comparison of Closely Related Tanacetum-Family Plants.</title>
        <authorList>
            <person name="Yamashiro T."/>
            <person name="Shiraishi A."/>
            <person name="Nakayama K."/>
            <person name="Satake H."/>
        </authorList>
    </citation>
    <scope>NUCLEOTIDE SEQUENCE</scope>
</reference>
<comment type="caution">
    <text evidence="2">The sequence shown here is derived from an EMBL/GenBank/DDBJ whole genome shotgun (WGS) entry which is preliminary data.</text>
</comment>
<dbReference type="Proteomes" id="UP001151760">
    <property type="component" value="Unassembled WGS sequence"/>
</dbReference>
<evidence type="ECO:0000256" key="1">
    <source>
        <dbReference type="SAM" id="MobiDB-lite"/>
    </source>
</evidence>
<reference evidence="2" key="2">
    <citation type="submission" date="2022-01" db="EMBL/GenBank/DDBJ databases">
        <authorList>
            <person name="Yamashiro T."/>
            <person name="Shiraishi A."/>
            <person name="Satake H."/>
            <person name="Nakayama K."/>
        </authorList>
    </citation>
    <scope>NUCLEOTIDE SEQUENCE</scope>
</reference>
<organism evidence="2 3">
    <name type="scientific">Tanacetum coccineum</name>
    <dbReference type="NCBI Taxonomy" id="301880"/>
    <lineage>
        <taxon>Eukaryota</taxon>
        <taxon>Viridiplantae</taxon>
        <taxon>Streptophyta</taxon>
        <taxon>Embryophyta</taxon>
        <taxon>Tracheophyta</taxon>
        <taxon>Spermatophyta</taxon>
        <taxon>Magnoliopsida</taxon>
        <taxon>eudicotyledons</taxon>
        <taxon>Gunneridae</taxon>
        <taxon>Pentapetalae</taxon>
        <taxon>asterids</taxon>
        <taxon>campanulids</taxon>
        <taxon>Asterales</taxon>
        <taxon>Asteraceae</taxon>
        <taxon>Asteroideae</taxon>
        <taxon>Anthemideae</taxon>
        <taxon>Anthemidinae</taxon>
        <taxon>Tanacetum</taxon>
    </lineage>
</organism>
<accession>A0ABQ5FT90</accession>
<name>A0ABQ5FT90_9ASTR</name>
<evidence type="ECO:0000313" key="3">
    <source>
        <dbReference type="Proteomes" id="UP001151760"/>
    </source>
</evidence>
<evidence type="ECO:0000313" key="2">
    <source>
        <dbReference type="EMBL" id="GJT66575.1"/>
    </source>
</evidence>
<feature type="compositionally biased region" description="Basic and acidic residues" evidence="1">
    <location>
        <begin position="43"/>
        <end position="55"/>
    </location>
</feature>
<feature type="region of interest" description="Disordered" evidence="1">
    <location>
        <begin position="35"/>
        <end position="60"/>
    </location>
</feature>
<gene>
    <name evidence="2" type="ORF">Tco_1018055</name>
</gene>
<dbReference type="EMBL" id="BQNB010017726">
    <property type="protein sequence ID" value="GJT66575.1"/>
    <property type="molecule type" value="Genomic_DNA"/>
</dbReference>